<dbReference type="Proteomes" id="UP000823388">
    <property type="component" value="Chromosome 9K"/>
</dbReference>
<reference evidence="1" key="1">
    <citation type="submission" date="2020-05" db="EMBL/GenBank/DDBJ databases">
        <title>WGS assembly of Panicum virgatum.</title>
        <authorList>
            <person name="Lovell J.T."/>
            <person name="Jenkins J."/>
            <person name="Shu S."/>
            <person name="Juenger T.E."/>
            <person name="Schmutz J."/>
        </authorList>
    </citation>
    <scope>NUCLEOTIDE SEQUENCE</scope>
    <source>
        <strain evidence="1">AP13</strain>
    </source>
</reference>
<dbReference type="AlphaFoldDB" id="A0A8T0NM47"/>
<protein>
    <submittedName>
        <fullName evidence="1">Uncharacterized protein</fullName>
    </submittedName>
</protein>
<comment type="caution">
    <text evidence="1">The sequence shown here is derived from an EMBL/GenBank/DDBJ whole genome shotgun (WGS) entry which is preliminary data.</text>
</comment>
<organism evidence="1 2">
    <name type="scientific">Panicum virgatum</name>
    <name type="common">Blackwell switchgrass</name>
    <dbReference type="NCBI Taxonomy" id="38727"/>
    <lineage>
        <taxon>Eukaryota</taxon>
        <taxon>Viridiplantae</taxon>
        <taxon>Streptophyta</taxon>
        <taxon>Embryophyta</taxon>
        <taxon>Tracheophyta</taxon>
        <taxon>Spermatophyta</taxon>
        <taxon>Magnoliopsida</taxon>
        <taxon>Liliopsida</taxon>
        <taxon>Poales</taxon>
        <taxon>Poaceae</taxon>
        <taxon>PACMAD clade</taxon>
        <taxon>Panicoideae</taxon>
        <taxon>Panicodae</taxon>
        <taxon>Paniceae</taxon>
        <taxon>Panicinae</taxon>
        <taxon>Panicum</taxon>
        <taxon>Panicum sect. Hiantes</taxon>
    </lineage>
</organism>
<evidence type="ECO:0000313" key="2">
    <source>
        <dbReference type="Proteomes" id="UP000823388"/>
    </source>
</evidence>
<proteinExistence type="predicted"/>
<evidence type="ECO:0000313" key="1">
    <source>
        <dbReference type="EMBL" id="KAG2549938.1"/>
    </source>
</evidence>
<keyword evidence="2" id="KW-1185">Reference proteome</keyword>
<dbReference type="EMBL" id="CM029053">
    <property type="protein sequence ID" value="KAG2549938.1"/>
    <property type="molecule type" value="Genomic_DNA"/>
</dbReference>
<sequence length="136" mass="15746">MEGLNKLSELKPDAFRRDLVLMRRENFTYLGIEEGSQTCLVLAWSKETNQTDRHMLTVRALQRLVGSKQVPNYRIAPDPSRNFGFILCPDEDKAERLRGHYARVGNEKIFFDIVSSVGYMPYLDDVNLHPRVSKMI</sequence>
<name>A0A8T0NM47_PANVG</name>
<accession>A0A8T0NM47</accession>
<gene>
    <name evidence="1" type="ORF">PVAP13_9KG280000</name>
</gene>